<dbReference type="PANTHER" id="PTHR34040:SF7">
    <property type="entry name" value="SURFACE PRESENTATION OF ANTIGENS PROTEIN SPAQ"/>
    <property type="match status" value="1"/>
</dbReference>
<evidence type="ECO:0000313" key="9">
    <source>
        <dbReference type="EMBL" id="RED43737.1"/>
    </source>
</evidence>
<sequence length="89" mass="9983">MTEETLVYFGYQTVQIILWLSLPPILVATGVGLAVALFQALTQIQEQTLVFAVKLVGVTITLMILVPWIGDQLISFLDRLLESFPYLTR</sequence>
<reference evidence="9 10" key="1">
    <citation type="submission" date="2018-07" db="EMBL/GenBank/DDBJ databases">
        <title>Genomic Encyclopedia of Type Strains, Phase III (KMG-III): the genomes of soil and plant-associated and newly described type strains.</title>
        <authorList>
            <person name="Whitman W."/>
        </authorList>
    </citation>
    <scope>NUCLEOTIDE SEQUENCE [LARGE SCALE GENOMIC DNA]</scope>
    <source>
        <strain evidence="9 10">CECT 8488</strain>
    </source>
</reference>
<dbReference type="GO" id="GO:0009306">
    <property type="term" value="P:protein secretion"/>
    <property type="evidence" value="ECO:0007669"/>
    <property type="project" value="InterPro"/>
</dbReference>
<protein>
    <submittedName>
        <fullName evidence="9">Type III secretion protein S</fullName>
    </submittedName>
</protein>
<dbReference type="InterPro" id="IPR006306">
    <property type="entry name" value="T3SS_HrpO"/>
</dbReference>
<feature type="transmembrane region" description="Helical" evidence="8">
    <location>
        <begin position="49"/>
        <end position="70"/>
    </location>
</feature>
<evidence type="ECO:0000256" key="8">
    <source>
        <dbReference type="SAM" id="Phobius"/>
    </source>
</evidence>
<organism evidence="9 10">
    <name type="scientific">Aestuariispira insulae</name>
    <dbReference type="NCBI Taxonomy" id="1461337"/>
    <lineage>
        <taxon>Bacteria</taxon>
        <taxon>Pseudomonadati</taxon>
        <taxon>Pseudomonadota</taxon>
        <taxon>Alphaproteobacteria</taxon>
        <taxon>Rhodospirillales</taxon>
        <taxon>Kiloniellaceae</taxon>
        <taxon>Aestuariispira</taxon>
    </lineage>
</organism>
<dbReference type="RefSeq" id="WP_115939555.1">
    <property type="nucleotide sequence ID" value="NZ_QRDW01000020.1"/>
</dbReference>
<evidence type="ECO:0000313" key="10">
    <source>
        <dbReference type="Proteomes" id="UP000256845"/>
    </source>
</evidence>
<dbReference type="AlphaFoldDB" id="A0A3D9H2J0"/>
<evidence type="ECO:0000256" key="3">
    <source>
        <dbReference type="ARBA" id="ARBA00022475"/>
    </source>
</evidence>
<proteinExistence type="inferred from homology"/>
<comment type="similarity">
    <text evidence="2">Belongs to the FliQ/MopD/SpaQ family.</text>
</comment>
<dbReference type="PRINTS" id="PR00952">
    <property type="entry name" value="TYPE3IMQPROT"/>
</dbReference>
<dbReference type="PIRSF" id="PIRSF004669">
    <property type="entry name" value="FliQ"/>
    <property type="match status" value="1"/>
</dbReference>
<keyword evidence="3" id="KW-1003">Cell membrane</keyword>
<keyword evidence="5 8" id="KW-1133">Transmembrane helix</keyword>
<dbReference type="GO" id="GO:0005886">
    <property type="term" value="C:plasma membrane"/>
    <property type="evidence" value="ECO:0007669"/>
    <property type="project" value="UniProtKB-SubCell"/>
</dbReference>
<dbReference type="NCBIfam" id="TIGR01403">
    <property type="entry name" value="fliQ_rel_III"/>
    <property type="match status" value="1"/>
</dbReference>
<dbReference type="EMBL" id="QRDW01000020">
    <property type="protein sequence ID" value="RED43737.1"/>
    <property type="molecule type" value="Genomic_DNA"/>
</dbReference>
<feature type="transmembrane region" description="Helical" evidence="8">
    <location>
        <begin position="16"/>
        <end position="37"/>
    </location>
</feature>
<dbReference type="Proteomes" id="UP000256845">
    <property type="component" value="Unassembled WGS sequence"/>
</dbReference>
<evidence type="ECO:0000256" key="5">
    <source>
        <dbReference type="ARBA" id="ARBA00022989"/>
    </source>
</evidence>
<dbReference type="OrthoDB" id="9806440at2"/>
<gene>
    <name evidence="9" type="ORF">DFP90_12021</name>
</gene>
<keyword evidence="7 8" id="KW-0472">Membrane</keyword>
<dbReference type="Pfam" id="PF01313">
    <property type="entry name" value="Bac_export_3"/>
    <property type="match status" value="1"/>
</dbReference>
<evidence type="ECO:0000256" key="1">
    <source>
        <dbReference type="ARBA" id="ARBA00004651"/>
    </source>
</evidence>
<dbReference type="InterPro" id="IPR002191">
    <property type="entry name" value="Bac_export_3"/>
</dbReference>
<evidence type="ECO:0000256" key="7">
    <source>
        <dbReference type="ARBA" id="ARBA00023136"/>
    </source>
</evidence>
<keyword evidence="10" id="KW-1185">Reference proteome</keyword>
<keyword evidence="4 8" id="KW-0812">Transmembrane</keyword>
<comment type="caution">
    <text evidence="9">The sequence shown here is derived from an EMBL/GenBank/DDBJ whole genome shotgun (WGS) entry which is preliminary data.</text>
</comment>
<name>A0A3D9H2J0_9PROT</name>
<evidence type="ECO:0000256" key="6">
    <source>
        <dbReference type="ARBA" id="ARBA00023026"/>
    </source>
</evidence>
<dbReference type="PANTHER" id="PTHR34040">
    <property type="entry name" value="FLAGELLAR BIOSYNTHETIC PROTEIN FLIQ"/>
    <property type="match status" value="1"/>
</dbReference>
<evidence type="ECO:0000256" key="4">
    <source>
        <dbReference type="ARBA" id="ARBA00022692"/>
    </source>
</evidence>
<evidence type="ECO:0000256" key="2">
    <source>
        <dbReference type="ARBA" id="ARBA00006156"/>
    </source>
</evidence>
<keyword evidence="6" id="KW-0843">Virulence</keyword>
<accession>A0A3D9H2J0</accession>
<comment type="subcellular location">
    <subcellularLocation>
        <location evidence="1">Cell membrane</location>
        <topology evidence="1">Multi-pass membrane protein</topology>
    </subcellularLocation>
</comment>